<gene>
    <name evidence="1" type="ORF">SAMN05216289_105181</name>
</gene>
<organism evidence="1 2">
    <name type="scientific">Dokdonella immobilis</name>
    <dbReference type="NCBI Taxonomy" id="578942"/>
    <lineage>
        <taxon>Bacteria</taxon>
        <taxon>Pseudomonadati</taxon>
        <taxon>Pseudomonadota</taxon>
        <taxon>Gammaproteobacteria</taxon>
        <taxon>Lysobacterales</taxon>
        <taxon>Rhodanobacteraceae</taxon>
        <taxon>Dokdonella</taxon>
    </lineage>
</organism>
<dbReference type="Proteomes" id="UP000198575">
    <property type="component" value="Unassembled WGS sequence"/>
</dbReference>
<reference evidence="1 2" key="1">
    <citation type="submission" date="2016-10" db="EMBL/GenBank/DDBJ databases">
        <authorList>
            <person name="de Groot N.N."/>
        </authorList>
    </citation>
    <scope>NUCLEOTIDE SEQUENCE [LARGE SCALE GENOMIC DNA]</scope>
    <source>
        <strain evidence="1 2">CGMCC 1.7659</strain>
    </source>
</reference>
<dbReference type="EMBL" id="FOVF01000005">
    <property type="protein sequence ID" value="SFN15002.1"/>
    <property type="molecule type" value="Genomic_DNA"/>
</dbReference>
<evidence type="ECO:0000313" key="2">
    <source>
        <dbReference type="Proteomes" id="UP000198575"/>
    </source>
</evidence>
<evidence type="ECO:0000313" key="1">
    <source>
        <dbReference type="EMBL" id="SFN15002.1"/>
    </source>
</evidence>
<dbReference type="AlphaFoldDB" id="A0A1I4WP43"/>
<protein>
    <submittedName>
        <fullName evidence="1">Uncharacterized protein</fullName>
    </submittedName>
</protein>
<accession>A0A1I4WP43</accession>
<keyword evidence="2" id="KW-1185">Reference proteome</keyword>
<proteinExistence type="predicted"/>
<name>A0A1I4WP43_9GAMM</name>
<sequence length="38" mass="4291">MKELRISLLAYNLVRDLTPRAALLADVAPRSFKHAVQL</sequence>